<dbReference type="Gene3D" id="3.90.550.10">
    <property type="entry name" value="Spore Coat Polysaccharide Biosynthesis Protein SpsA, Chain A"/>
    <property type="match status" value="1"/>
</dbReference>
<reference evidence="2 3" key="1">
    <citation type="journal article" date="2013" name="Genome Announc.">
        <title>Draft Genome Sequences of Mycoplasma alkalescens, Mycoplasma arginini, and Mycoplasma bovigenitalium, Three Species with Equivocal Pathogenic Status for Cattle.</title>
        <authorList>
            <person name="Manso-Silvan L."/>
            <person name="Tardy F."/>
            <person name="Baranowski E."/>
            <person name="Barre A."/>
            <person name="Blanchard A."/>
            <person name="Breton M."/>
            <person name="Couture C."/>
            <person name="Citti C."/>
            <person name="Dordet-Frisoni E."/>
            <person name="Dupuy V."/>
            <person name="Gaurivaud P."/>
            <person name="Jacob D."/>
            <person name="Lemaitre C."/>
            <person name="Nikolski M."/>
            <person name="Nouvel L.X."/>
            <person name="Poumarat F."/>
            <person name="Thebault P."/>
            <person name="Theil S."/>
            <person name="Thiaucourt F."/>
            <person name="Sirand-Pugnet P."/>
        </authorList>
    </citation>
    <scope>NUCLEOTIDE SEQUENCE [LARGE SCALE GENOMIC DNA]</scope>
    <source>
        <strain evidence="2 3">51080</strain>
    </source>
</reference>
<dbReference type="AlphaFoldDB" id="N9VCQ5"/>
<comment type="caution">
    <text evidence="2">The sequence shown here is derived from an EMBL/GenBank/DDBJ whole genome shotgun (WGS) entry which is preliminary data.</text>
</comment>
<protein>
    <submittedName>
        <fullName evidence="2">Glycosyltransferase</fullName>
    </submittedName>
</protein>
<dbReference type="GO" id="GO:0016758">
    <property type="term" value="F:hexosyltransferase activity"/>
    <property type="evidence" value="ECO:0007669"/>
    <property type="project" value="UniProtKB-ARBA"/>
</dbReference>
<evidence type="ECO:0000313" key="2">
    <source>
        <dbReference type="EMBL" id="ENY69171.1"/>
    </source>
</evidence>
<evidence type="ECO:0000313" key="3">
    <source>
        <dbReference type="Proteomes" id="UP000013220"/>
    </source>
</evidence>
<dbReference type="PATRIC" id="fig|1188235.3.peg.492"/>
<dbReference type="InterPro" id="IPR001173">
    <property type="entry name" value="Glyco_trans_2-like"/>
</dbReference>
<gene>
    <name evidence="2" type="primary">cps</name>
    <name evidence="2" type="ORF">MBVG_4770</name>
</gene>
<keyword evidence="2" id="KW-0808">Transferase</keyword>
<dbReference type="EMBL" id="AORH01000029">
    <property type="protein sequence ID" value="ENY69171.1"/>
    <property type="molecule type" value="Genomic_DNA"/>
</dbReference>
<evidence type="ECO:0000259" key="1">
    <source>
        <dbReference type="Pfam" id="PF00535"/>
    </source>
</evidence>
<accession>N9VCQ5</accession>
<name>N9VCQ5_9BACT</name>
<dbReference type="STRING" id="1188235.MBVG_4770"/>
<feature type="domain" description="Glycosyltransferase 2-like" evidence="1">
    <location>
        <begin position="8"/>
        <end position="123"/>
    </location>
</feature>
<dbReference type="OrthoDB" id="397856at2"/>
<dbReference type="Pfam" id="PF00535">
    <property type="entry name" value="Glycos_transf_2"/>
    <property type="match status" value="1"/>
</dbReference>
<proteinExistence type="predicted"/>
<dbReference type="RefSeq" id="WP_004420940.1">
    <property type="nucleotide sequence ID" value="NZ_AORH01000029.1"/>
</dbReference>
<dbReference type="Proteomes" id="UP000013220">
    <property type="component" value="Unassembled WGS sequence"/>
</dbReference>
<dbReference type="InterPro" id="IPR029044">
    <property type="entry name" value="Nucleotide-diphossugar_trans"/>
</dbReference>
<keyword evidence="3" id="KW-1185">Reference proteome</keyword>
<dbReference type="eggNOG" id="COG0463">
    <property type="taxonomic scope" value="Bacteria"/>
</dbReference>
<sequence>MNDSKLCTILIPTYNMEKYIDRTLNSVFKNKEWFKYANILVIDDGSTDNTVELVKKYLKEYPNNIELFQKPNGNWGSVINYAKNNKLIKTKYMSILDADDLIAPKFIKYLNYYADKEDFDIGFYKTQVIWRRNFSVVIHPKMFLKNLNDDFYPVLIPCSTVFKTEVFYQIEDLVEKVSYQDYAMFYKIITKSKKHLLIPKLGATYWYSRPNNTMTSAWDDKRFNGEKVLLNELKKLGKEYLFAARVVLPGYVAGISSINGCLNVNKEHYNMIINQSSKFFKWLLKLNIKRAQAHNSINITDGDTELVLL</sequence>
<dbReference type="PANTHER" id="PTHR22916:SF3">
    <property type="entry name" value="UDP-GLCNAC:BETAGAL BETA-1,3-N-ACETYLGLUCOSAMINYLTRANSFERASE-LIKE PROTEIN 1"/>
    <property type="match status" value="1"/>
</dbReference>
<dbReference type="PANTHER" id="PTHR22916">
    <property type="entry name" value="GLYCOSYLTRANSFERASE"/>
    <property type="match status" value="1"/>
</dbReference>
<dbReference type="SUPFAM" id="SSF53448">
    <property type="entry name" value="Nucleotide-diphospho-sugar transferases"/>
    <property type="match status" value="1"/>
</dbReference>
<dbReference type="CDD" id="cd00761">
    <property type="entry name" value="Glyco_tranf_GTA_type"/>
    <property type="match status" value="1"/>
</dbReference>
<organism evidence="2 3">
    <name type="scientific">Mycoplasmopsis bovigenitalium 51080</name>
    <dbReference type="NCBI Taxonomy" id="1188235"/>
    <lineage>
        <taxon>Bacteria</taxon>
        <taxon>Bacillati</taxon>
        <taxon>Mycoplasmatota</taxon>
        <taxon>Mycoplasmoidales</taxon>
        <taxon>Metamycoplasmataceae</taxon>
        <taxon>Mycoplasmopsis</taxon>
    </lineage>
</organism>